<dbReference type="Proteomes" id="UP001163105">
    <property type="component" value="Unassembled WGS sequence"/>
</dbReference>
<dbReference type="EMBL" id="JAQHRD010000008">
    <property type="protein sequence ID" value="KAJ6438318.1"/>
    <property type="molecule type" value="Genomic_DNA"/>
</dbReference>
<dbReference type="GO" id="GO:0043399">
    <property type="term" value="F:tRNA adenosine(64)-2'-O-ribosylphosphate transferase activity"/>
    <property type="evidence" value="ECO:0007669"/>
    <property type="project" value="InterPro"/>
</dbReference>
<dbReference type="AlphaFoldDB" id="A0AB34FH54"/>
<evidence type="ECO:0000259" key="3">
    <source>
        <dbReference type="Pfam" id="PF17184"/>
    </source>
</evidence>
<feature type="domain" description="Rit1 N-terminal" evidence="3">
    <location>
        <begin position="243"/>
        <end position="443"/>
    </location>
</feature>
<evidence type="ECO:0000313" key="5">
    <source>
        <dbReference type="Proteomes" id="UP001163105"/>
    </source>
</evidence>
<name>A0AB34FH54_9HYPO</name>
<dbReference type="Pfam" id="PF04179">
    <property type="entry name" value="Init_tRNA_PT"/>
    <property type="match status" value="1"/>
</dbReference>
<feature type="region of interest" description="Disordered" evidence="1">
    <location>
        <begin position="326"/>
        <end position="375"/>
    </location>
</feature>
<feature type="region of interest" description="Disordered" evidence="1">
    <location>
        <begin position="549"/>
        <end position="569"/>
    </location>
</feature>
<dbReference type="InterPro" id="IPR007306">
    <property type="entry name" value="Rit1"/>
</dbReference>
<dbReference type="PANTHER" id="PTHR31811:SF0">
    <property type="entry name" value="TRNA A64-2'-O-RIBOSYLPHOSPHATE TRANSFERASE"/>
    <property type="match status" value="1"/>
</dbReference>
<feature type="compositionally biased region" description="Low complexity" evidence="1">
    <location>
        <begin position="474"/>
        <end position="484"/>
    </location>
</feature>
<feature type="region of interest" description="Disordered" evidence="1">
    <location>
        <begin position="77"/>
        <end position="152"/>
    </location>
</feature>
<sequence>MTLHITSLAMASDPSEPSPSAATGAHPRHTDLIFPSAEQHASMSALLGTLKRSTLSVHNRLASIRADAQFVARAAAALSTTTTTTPTTTATTATTSTATETITGDTTTDAAETVTGPTTTPAATSAADGDGDDATKSDAGKRAQKRRTRARVRTRRPLVANERCGSWYVPPGDKAASAYFKSTDGHERAWKFSTRRLNLHLVELIEKNDGPALRCSAVHIHDMTHTYPRVHRAHHADTPPPGMPDALSTTVPVWCAVLNRVLLPDHPLSSHLHLPPHLLPSTRAQVTALLPGFADALRALHLGPALPTCLTKPLRPLWVTQDSPLRFRDLDDGDGAGLGGGGGERDERGRGEEEEAEEDDDGEEEEDDDDGTLFEDYRPVICLTASRRVVGGTEADAGGYIQGAADDTENWAHGLTPSLFWENTDALLSAPEESLPDLIASLLASASAAATSSEGGTTAHTNTHRLTPHISPPAAANDAATASAEGQTDSQTTCHIALTNAPTPKEAWVKSTTYMEVGLGKNKTAARNLRLALPEICSFAAKFLEKGATRDSDGGNVPAPESDSQQPRPQIVVGCDSGRDVSVGTALALSCYLFDDEGRFRVPAEGASFTKTLVKIKLGSIMTAYPEGNPSRQTLQSVNSFLMDWRN</sequence>
<dbReference type="PANTHER" id="PTHR31811">
    <property type="entry name" value="TRNA A64-2'-O-RIBOSYLPHOSPHATE TRANSFERASE"/>
    <property type="match status" value="1"/>
</dbReference>
<proteinExistence type="predicted"/>
<protein>
    <submittedName>
        <fullName evidence="4">2'-O-ribosyl phosphate transferase RIT1</fullName>
    </submittedName>
</protein>
<dbReference type="Pfam" id="PF17184">
    <property type="entry name" value="Rit1_C"/>
    <property type="match status" value="2"/>
</dbReference>
<feature type="compositionally biased region" description="Low complexity" evidence="1">
    <location>
        <begin position="9"/>
        <end position="22"/>
    </location>
</feature>
<feature type="compositionally biased region" description="Acidic residues" evidence="1">
    <location>
        <begin position="352"/>
        <end position="373"/>
    </location>
</feature>
<dbReference type="InterPro" id="IPR033449">
    <property type="entry name" value="Rit1_N"/>
</dbReference>
<evidence type="ECO:0000313" key="4">
    <source>
        <dbReference type="EMBL" id="KAJ6438318.1"/>
    </source>
</evidence>
<feature type="region of interest" description="Disordered" evidence="1">
    <location>
        <begin position="453"/>
        <end position="491"/>
    </location>
</feature>
<organism evidence="4 5">
    <name type="scientific">Purpureocillium lavendulum</name>
    <dbReference type="NCBI Taxonomy" id="1247861"/>
    <lineage>
        <taxon>Eukaryota</taxon>
        <taxon>Fungi</taxon>
        <taxon>Dikarya</taxon>
        <taxon>Ascomycota</taxon>
        <taxon>Pezizomycotina</taxon>
        <taxon>Sordariomycetes</taxon>
        <taxon>Hypocreomycetidae</taxon>
        <taxon>Hypocreales</taxon>
        <taxon>Ophiocordycipitaceae</taxon>
        <taxon>Purpureocillium</taxon>
    </lineage>
</organism>
<comment type="caution">
    <text evidence="4">The sequence shown here is derived from an EMBL/GenBank/DDBJ whole genome shotgun (WGS) entry which is preliminary data.</text>
</comment>
<keyword evidence="5" id="KW-1185">Reference proteome</keyword>
<dbReference type="GO" id="GO:0019988">
    <property type="term" value="P:charged-tRNA amino acid modification"/>
    <property type="evidence" value="ECO:0007669"/>
    <property type="project" value="InterPro"/>
</dbReference>
<feature type="compositionally biased region" description="Low complexity" evidence="1">
    <location>
        <begin position="77"/>
        <end position="128"/>
    </location>
</feature>
<feature type="domain" description="Rit1 N-terminal" evidence="3">
    <location>
        <begin position="154"/>
        <end position="211"/>
    </location>
</feature>
<reference evidence="4" key="1">
    <citation type="submission" date="2023-01" db="EMBL/GenBank/DDBJ databases">
        <title>The growth and conidiation of Purpureocillium lavendulum are regulated by nitrogen source and histone H3K14 acetylation.</title>
        <authorList>
            <person name="Tang P."/>
            <person name="Han J."/>
            <person name="Zhang C."/>
            <person name="Tang P."/>
            <person name="Qi F."/>
            <person name="Zhang K."/>
            <person name="Liang L."/>
        </authorList>
    </citation>
    <scope>NUCLEOTIDE SEQUENCE</scope>
    <source>
        <strain evidence="4">YMF1.00683</strain>
    </source>
</reference>
<feature type="region of interest" description="Disordered" evidence="1">
    <location>
        <begin position="1"/>
        <end position="28"/>
    </location>
</feature>
<dbReference type="GO" id="GO:0005737">
    <property type="term" value="C:cytoplasm"/>
    <property type="evidence" value="ECO:0007669"/>
    <property type="project" value="TreeGrafter"/>
</dbReference>
<evidence type="ECO:0000256" key="1">
    <source>
        <dbReference type="SAM" id="MobiDB-lite"/>
    </source>
</evidence>
<gene>
    <name evidence="4" type="primary">RIT1</name>
    <name evidence="4" type="ORF">O9K51_08910</name>
</gene>
<accession>A0AB34FH54</accession>
<keyword evidence="4" id="KW-0808">Transferase</keyword>
<dbReference type="InterPro" id="IPR033421">
    <property type="entry name" value="Rit1_DUSP-like"/>
</dbReference>
<evidence type="ECO:0000259" key="2">
    <source>
        <dbReference type="Pfam" id="PF04179"/>
    </source>
</evidence>
<feature type="domain" description="Rit1 DUSP-like" evidence="2">
    <location>
        <begin position="514"/>
        <end position="642"/>
    </location>
</feature>
<feature type="compositionally biased region" description="Basic residues" evidence="1">
    <location>
        <begin position="142"/>
        <end position="152"/>
    </location>
</feature>